<dbReference type="InterPro" id="IPR023404">
    <property type="entry name" value="rSAM_horseshoe"/>
</dbReference>
<dbReference type="InterPro" id="IPR045784">
    <property type="entry name" value="Radical_SAM_N2"/>
</dbReference>
<dbReference type="InterPro" id="IPR006638">
    <property type="entry name" value="Elp3/MiaA/NifB-like_rSAM"/>
</dbReference>
<feature type="domain" description="Radical SAM core" evidence="1">
    <location>
        <begin position="255"/>
        <end position="497"/>
    </location>
</feature>
<dbReference type="Proteomes" id="UP000013378">
    <property type="component" value="Unassembled WGS sequence"/>
</dbReference>
<dbReference type="CDD" id="cd01335">
    <property type="entry name" value="Radical_SAM"/>
    <property type="match status" value="1"/>
</dbReference>
<dbReference type="RefSeq" id="WP_006315683.1">
    <property type="nucleotide sequence ID" value="NZ_ARZA01000236.1"/>
</dbReference>
<dbReference type="PANTHER" id="PTHR42731">
    <property type="entry name" value="SLL1084 PROTEIN"/>
    <property type="match status" value="1"/>
</dbReference>
<dbReference type="SFLD" id="SFLDG01082">
    <property type="entry name" value="B12-binding_domain_containing"/>
    <property type="match status" value="1"/>
</dbReference>
<dbReference type="PANTHER" id="PTHR42731:SF1">
    <property type="entry name" value="RADICAL SAM DOMAIN PROTEIN"/>
    <property type="match status" value="1"/>
</dbReference>
<name>R1ARP2_9FIRM</name>
<accession>R1ARP2</accession>
<comment type="caution">
    <text evidence="2">The sequence shown here is derived from an EMBL/GenBank/DDBJ whole genome shotgun (WGS) entry which is preliminary data.</text>
</comment>
<gene>
    <name evidence="2" type="ORF">L21TH_2122</name>
</gene>
<evidence type="ECO:0000313" key="3">
    <source>
        <dbReference type="Proteomes" id="UP000013378"/>
    </source>
</evidence>
<dbReference type="GO" id="GO:0051536">
    <property type="term" value="F:iron-sulfur cluster binding"/>
    <property type="evidence" value="ECO:0007669"/>
    <property type="project" value="InterPro"/>
</dbReference>
<dbReference type="SMART" id="SM00729">
    <property type="entry name" value="Elp3"/>
    <property type="match status" value="1"/>
</dbReference>
<dbReference type="Pfam" id="PF19864">
    <property type="entry name" value="Radical_SAM_N2"/>
    <property type="match status" value="1"/>
</dbReference>
<dbReference type="GO" id="GO:0003824">
    <property type="term" value="F:catalytic activity"/>
    <property type="evidence" value="ECO:0007669"/>
    <property type="project" value="InterPro"/>
</dbReference>
<dbReference type="Gene3D" id="3.40.50.280">
    <property type="entry name" value="Cobalamin-binding domain"/>
    <property type="match status" value="1"/>
</dbReference>
<organism evidence="2 3">
    <name type="scientific">Caldisalinibacter kiritimatiensis</name>
    <dbReference type="NCBI Taxonomy" id="1304284"/>
    <lineage>
        <taxon>Bacteria</taxon>
        <taxon>Bacillati</taxon>
        <taxon>Bacillota</taxon>
        <taxon>Tissierellia</taxon>
        <taxon>Tissierellales</taxon>
        <taxon>Thermohalobacteraceae</taxon>
        <taxon>Caldisalinibacter</taxon>
    </lineage>
</organism>
<dbReference type="PATRIC" id="fig|1304284.3.peg.2087"/>
<dbReference type="InterPro" id="IPR058240">
    <property type="entry name" value="rSAM_sf"/>
</dbReference>
<dbReference type="Pfam" id="PF04055">
    <property type="entry name" value="Radical_SAM"/>
    <property type="match status" value="1"/>
</dbReference>
<dbReference type="InterPro" id="IPR007197">
    <property type="entry name" value="rSAM"/>
</dbReference>
<dbReference type="STRING" id="1304284.L21TH_2122"/>
<sequence>MISREVLDKVLMKVEKPARYIGNEQNIIEKDLDNVKVRFAFAFPDVYEVGMSHLGLHILYNLLNEEEEIYCERVFAPWVDMEEQMKKNNIPLYALESKDPLKEFDFIGFTLQYEMSYTNVLNMLHLADIPLLAKERGEDDPIIIAGGPCSYNPEPLADFVDVFVIGEGEELTLEILNVYKQMKEEGKNKADFLKEITKLQGVYVPAFYEVKYNEDGTIKSMEPKDDSYPRKIKKRIIKDLNETYFPEKVIVPYIETVHDRVMLEIFRGCTRGCRFCQAGMIYRPVRERKVENLVDLARKLIRATGHEEISLSSLSTSDYSQLEELVIKLLDEFEDKKIGLSLPSLRLDSFSLDIVERIQKVRKTGLTFAPEAGTQRLRDVINKGITEEDLISSVTDAFGLGWSTVKLYFMLGLPTETEEDILGIKELAYKVKNIFFKIPKNERKGNLKITVSTSCFVPKPFTPFQWYPQDSIDTFREKINILKDNIKDRKITYNHHDPELSFLEAVFARGDRRLSKALLRAWEKGCKFDGWSDMFKYDRWMEAFEETEINPDFYALRERSYYEILPWDFIDVGVSKQYLMRENEKAMNGELTPDCRQGCTGCGINKAFTGGVC</sequence>
<evidence type="ECO:0000259" key="1">
    <source>
        <dbReference type="PROSITE" id="PS51918"/>
    </source>
</evidence>
<dbReference type="Gene3D" id="3.80.30.20">
    <property type="entry name" value="tm_1862 like domain"/>
    <property type="match status" value="1"/>
</dbReference>
<dbReference type="InterPro" id="IPR023862">
    <property type="entry name" value="CHP03960_rSAM"/>
</dbReference>
<protein>
    <submittedName>
        <fullName evidence="2">Fe-S oxidoreductase</fullName>
    </submittedName>
</protein>
<dbReference type="PROSITE" id="PS51918">
    <property type="entry name" value="RADICAL_SAM"/>
    <property type="match status" value="1"/>
</dbReference>
<dbReference type="SFLD" id="SFLDS00029">
    <property type="entry name" value="Radical_SAM"/>
    <property type="match status" value="1"/>
</dbReference>
<proteinExistence type="predicted"/>
<dbReference type="eggNOG" id="COG1032">
    <property type="taxonomic scope" value="Bacteria"/>
</dbReference>
<dbReference type="NCBIfam" id="TIGR03960">
    <property type="entry name" value="rSAM_fuse_unch"/>
    <property type="match status" value="1"/>
</dbReference>
<dbReference type="EMBL" id="ARZA01000236">
    <property type="protein sequence ID" value="EOC99817.1"/>
    <property type="molecule type" value="Genomic_DNA"/>
</dbReference>
<keyword evidence="3" id="KW-1185">Reference proteome</keyword>
<dbReference type="AlphaFoldDB" id="R1ARP2"/>
<reference evidence="2 3" key="1">
    <citation type="journal article" date="2015" name="Geomicrobiol. J.">
        <title>Caldisalinibacter kiritimatiensis gen. nov., sp. nov., a moderately thermohalophilic thiosulfate-reducing bacterium from a hypersaline microbial mat.</title>
        <authorList>
            <person name="Ben Hania W."/>
            <person name="Joseph M."/>
            <person name="Fiebig A."/>
            <person name="Bunk B."/>
            <person name="Klenk H.-P."/>
            <person name="Fardeau M.-L."/>
            <person name="Spring S."/>
        </authorList>
    </citation>
    <scope>NUCLEOTIDE SEQUENCE [LARGE SCALE GENOMIC DNA]</scope>
    <source>
        <strain evidence="2 3">L21-TH-D2</strain>
    </source>
</reference>
<dbReference type="SUPFAM" id="SSF102114">
    <property type="entry name" value="Radical SAM enzymes"/>
    <property type="match status" value="1"/>
</dbReference>
<evidence type="ECO:0000313" key="2">
    <source>
        <dbReference type="EMBL" id="EOC99817.1"/>
    </source>
</evidence>